<keyword evidence="2" id="KW-1185">Reference proteome</keyword>
<sequence>MRSRENNHSQLKHYFEEARKSRTVAGVCSTEHTVDYYRRTSLESAQCRDPPKSNHLVNLNAERDAERVRAGHGLRIRWKMSNRLLAGRW</sequence>
<evidence type="ECO:0000313" key="1">
    <source>
        <dbReference type="EMBL" id="KAL2289079.1"/>
    </source>
</evidence>
<proteinExistence type="predicted"/>
<reference evidence="1 2" key="1">
    <citation type="submission" date="2024-03" db="EMBL/GenBank/DDBJ databases">
        <title>A high-quality draft genome sequence of Diaporthe vaccinii, a causative agent of upright dieback and viscid rot disease in cranberry plants.</title>
        <authorList>
            <person name="Sarrasin M."/>
            <person name="Lang B.F."/>
            <person name="Burger G."/>
        </authorList>
    </citation>
    <scope>NUCLEOTIDE SEQUENCE [LARGE SCALE GENOMIC DNA]</scope>
    <source>
        <strain evidence="1 2">IS7</strain>
    </source>
</reference>
<name>A0ABR4F317_9PEZI</name>
<dbReference type="EMBL" id="JBAWTH010000014">
    <property type="protein sequence ID" value="KAL2289079.1"/>
    <property type="molecule type" value="Genomic_DNA"/>
</dbReference>
<evidence type="ECO:0000313" key="2">
    <source>
        <dbReference type="Proteomes" id="UP001600888"/>
    </source>
</evidence>
<dbReference type="Proteomes" id="UP001600888">
    <property type="component" value="Unassembled WGS sequence"/>
</dbReference>
<accession>A0ABR4F317</accession>
<comment type="caution">
    <text evidence="1">The sequence shown here is derived from an EMBL/GenBank/DDBJ whole genome shotgun (WGS) entry which is preliminary data.</text>
</comment>
<organism evidence="1 2">
    <name type="scientific">Diaporthe vaccinii</name>
    <dbReference type="NCBI Taxonomy" id="105482"/>
    <lineage>
        <taxon>Eukaryota</taxon>
        <taxon>Fungi</taxon>
        <taxon>Dikarya</taxon>
        <taxon>Ascomycota</taxon>
        <taxon>Pezizomycotina</taxon>
        <taxon>Sordariomycetes</taxon>
        <taxon>Sordariomycetidae</taxon>
        <taxon>Diaporthales</taxon>
        <taxon>Diaporthaceae</taxon>
        <taxon>Diaporthe</taxon>
        <taxon>Diaporthe eres species complex</taxon>
    </lineage>
</organism>
<protein>
    <submittedName>
        <fullName evidence="1">Uncharacterized protein</fullName>
    </submittedName>
</protein>
<gene>
    <name evidence="1" type="ORF">FJTKL_02904</name>
</gene>